<evidence type="ECO:0000313" key="1">
    <source>
        <dbReference type="EMBL" id="ASV32300.1"/>
    </source>
</evidence>
<dbReference type="Gene3D" id="1.10.1040.20">
    <property type="entry name" value="ProC-like, C-terminal domain"/>
    <property type="match status" value="1"/>
</dbReference>
<dbReference type="SUPFAM" id="SSF51735">
    <property type="entry name" value="NAD(P)-binding Rossmann-fold domains"/>
    <property type="match status" value="1"/>
</dbReference>
<protein>
    <submittedName>
        <fullName evidence="1">Uncharacterized protein</fullName>
    </submittedName>
</protein>
<sequence length="251" mass="28212">MMSVIILGTGNVAQNLFEALLLNPEINMLKVVGRTHDSLSYFMERTKVSTDYNDLPKADIYILAVKDDAIKEVSDKINVSGLVVHTSGSVPIDALQKHERRGVFYPLQTFTAGKTIDFEYIPLCLEAKEDKDLQLLKSLGNKISSNVQEIDSEKRKILHVAAVFVNNFTNYMYTIGEAICEENQLDFSILQPLITETALKIEHLSPLEAQTGPAKRNDLETLHAHLQLLKNEKQRAIYKLLSNAIKAENEI</sequence>
<dbReference type="EMBL" id="CP022957">
    <property type="protein sequence ID" value="ASV32300.1"/>
    <property type="molecule type" value="Genomic_DNA"/>
</dbReference>
<proteinExistence type="predicted"/>
<evidence type="ECO:0000313" key="2">
    <source>
        <dbReference type="Proteomes" id="UP000215244"/>
    </source>
</evidence>
<dbReference type="PANTHER" id="PTHR40459:SF1">
    <property type="entry name" value="CONSERVED HYPOTHETICAL ALANINE AND LEUCINE RICH PROTEIN"/>
    <property type="match status" value="1"/>
</dbReference>
<dbReference type="InterPro" id="IPR037108">
    <property type="entry name" value="TM1727-like_C_sf"/>
</dbReference>
<dbReference type="Pfam" id="PF10728">
    <property type="entry name" value="DUF2520"/>
    <property type="match status" value="1"/>
</dbReference>
<dbReference type="Proteomes" id="UP000215244">
    <property type="component" value="Chromosome"/>
</dbReference>
<dbReference type="Pfam" id="PF03807">
    <property type="entry name" value="F420_oxidored"/>
    <property type="match status" value="1"/>
</dbReference>
<dbReference type="AlphaFoldDB" id="A0A223VAW3"/>
<dbReference type="InterPro" id="IPR018931">
    <property type="entry name" value="DUF2520"/>
</dbReference>
<dbReference type="OrthoDB" id="9810755at2"/>
<accession>A0A223VAW3</accession>
<dbReference type="PANTHER" id="PTHR40459">
    <property type="entry name" value="CONSERVED HYPOTHETICAL ALANINE AND LEUCINE RICH PROTEIN"/>
    <property type="match status" value="1"/>
</dbReference>
<dbReference type="InterPro" id="IPR008927">
    <property type="entry name" value="6-PGluconate_DH-like_C_sf"/>
</dbReference>
<dbReference type="InterPro" id="IPR036291">
    <property type="entry name" value="NAD(P)-bd_dom_sf"/>
</dbReference>
<keyword evidence="2" id="KW-1185">Reference proteome</keyword>
<name>A0A223VAW3_9FLAO</name>
<dbReference type="KEGG" id="marb:CJ263_19880"/>
<dbReference type="RefSeq" id="WP_094998856.1">
    <property type="nucleotide sequence ID" value="NZ_BMJL01000011.1"/>
</dbReference>
<dbReference type="Gene3D" id="3.40.50.720">
    <property type="entry name" value="NAD(P)-binding Rossmann-like Domain"/>
    <property type="match status" value="1"/>
</dbReference>
<gene>
    <name evidence="1" type="ORF">CJ263_19880</name>
</gene>
<dbReference type="SUPFAM" id="SSF48179">
    <property type="entry name" value="6-phosphogluconate dehydrogenase C-terminal domain-like"/>
    <property type="match status" value="1"/>
</dbReference>
<reference evidence="1 2" key="1">
    <citation type="submission" date="2017-08" db="EMBL/GenBank/DDBJ databases">
        <title>The complete genome sequence of Maribacter sp. B1, isolated from deep-sea sediment.</title>
        <authorList>
            <person name="Wu Y.-H."/>
            <person name="Cheng H."/>
            <person name="Xu X.-W."/>
        </authorList>
    </citation>
    <scope>NUCLEOTIDE SEQUENCE [LARGE SCALE GENOMIC DNA]</scope>
    <source>
        <strain evidence="1 2">B1</strain>
    </source>
</reference>
<dbReference type="InterPro" id="IPR028939">
    <property type="entry name" value="P5C_Rdtase_cat_N"/>
</dbReference>
<organism evidence="1 2">
    <name type="scientific">Maribacter cobaltidurans</name>
    <dbReference type="NCBI Taxonomy" id="1178778"/>
    <lineage>
        <taxon>Bacteria</taxon>
        <taxon>Pseudomonadati</taxon>
        <taxon>Bacteroidota</taxon>
        <taxon>Flavobacteriia</taxon>
        <taxon>Flavobacteriales</taxon>
        <taxon>Flavobacteriaceae</taxon>
        <taxon>Maribacter</taxon>
    </lineage>
</organism>